<evidence type="ECO:0000313" key="1">
    <source>
        <dbReference type="EMBL" id="MCI94973.1"/>
    </source>
</evidence>
<dbReference type="Proteomes" id="UP000265520">
    <property type="component" value="Unassembled WGS sequence"/>
</dbReference>
<sequence length="24" mass="2615">IGIVVVGRLIAMMMMPSCCYDVVN</sequence>
<evidence type="ECO:0000313" key="2">
    <source>
        <dbReference type="Proteomes" id="UP000265520"/>
    </source>
</evidence>
<dbReference type="EMBL" id="LXQA011371917">
    <property type="protein sequence ID" value="MCI94973.1"/>
    <property type="molecule type" value="Genomic_DNA"/>
</dbReference>
<name>A0A392W5E7_9FABA</name>
<feature type="non-terminal residue" evidence="1">
    <location>
        <position position="1"/>
    </location>
</feature>
<protein>
    <submittedName>
        <fullName evidence="1">Uncharacterized protein</fullName>
    </submittedName>
</protein>
<organism evidence="1 2">
    <name type="scientific">Trifolium medium</name>
    <dbReference type="NCBI Taxonomy" id="97028"/>
    <lineage>
        <taxon>Eukaryota</taxon>
        <taxon>Viridiplantae</taxon>
        <taxon>Streptophyta</taxon>
        <taxon>Embryophyta</taxon>
        <taxon>Tracheophyta</taxon>
        <taxon>Spermatophyta</taxon>
        <taxon>Magnoliopsida</taxon>
        <taxon>eudicotyledons</taxon>
        <taxon>Gunneridae</taxon>
        <taxon>Pentapetalae</taxon>
        <taxon>rosids</taxon>
        <taxon>fabids</taxon>
        <taxon>Fabales</taxon>
        <taxon>Fabaceae</taxon>
        <taxon>Papilionoideae</taxon>
        <taxon>50 kb inversion clade</taxon>
        <taxon>NPAAA clade</taxon>
        <taxon>Hologalegina</taxon>
        <taxon>IRL clade</taxon>
        <taxon>Trifolieae</taxon>
        <taxon>Trifolium</taxon>
    </lineage>
</organism>
<comment type="caution">
    <text evidence="1">The sequence shown here is derived from an EMBL/GenBank/DDBJ whole genome shotgun (WGS) entry which is preliminary data.</text>
</comment>
<keyword evidence="2" id="KW-1185">Reference proteome</keyword>
<reference evidence="1 2" key="1">
    <citation type="journal article" date="2018" name="Front. Plant Sci.">
        <title>Red Clover (Trifolium pratense) and Zigzag Clover (T. medium) - A Picture of Genomic Similarities and Differences.</title>
        <authorList>
            <person name="Dluhosova J."/>
            <person name="Istvanek J."/>
            <person name="Nedelnik J."/>
            <person name="Repkova J."/>
        </authorList>
    </citation>
    <scope>NUCLEOTIDE SEQUENCE [LARGE SCALE GENOMIC DNA]</scope>
    <source>
        <strain evidence="2">cv. 10/8</strain>
        <tissue evidence="1">Leaf</tissue>
    </source>
</reference>
<dbReference type="AlphaFoldDB" id="A0A392W5E7"/>
<accession>A0A392W5E7</accession>
<proteinExistence type="predicted"/>